<comment type="caution">
    <text evidence="2">The sequence shown here is derived from an EMBL/GenBank/DDBJ whole genome shotgun (WGS) entry which is preliminary data.</text>
</comment>
<evidence type="ECO:0000313" key="2">
    <source>
        <dbReference type="EMBL" id="MEQ2296762.1"/>
    </source>
</evidence>
<protein>
    <submittedName>
        <fullName evidence="2">Uncharacterized protein</fullName>
    </submittedName>
</protein>
<gene>
    <name evidence="2" type="ORF">AMECASPLE_027877</name>
</gene>
<dbReference type="SUPFAM" id="SSF50814">
    <property type="entry name" value="Lipocalins"/>
    <property type="match status" value="1"/>
</dbReference>
<dbReference type="EMBL" id="JAHRIP010040620">
    <property type="protein sequence ID" value="MEQ2296762.1"/>
    <property type="molecule type" value="Genomic_DNA"/>
</dbReference>
<evidence type="ECO:0000256" key="1">
    <source>
        <dbReference type="SAM" id="SignalP"/>
    </source>
</evidence>
<proteinExistence type="predicted"/>
<feature type="non-terminal residue" evidence="2">
    <location>
        <position position="1"/>
    </location>
</feature>
<accession>A0ABV0YT66</accession>
<reference evidence="2 3" key="1">
    <citation type="submission" date="2021-06" db="EMBL/GenBank/DDBJ databases">
        <authorList>
            <person name="Palmer J.M."/>
        </authorList>
    </citation>
    <scope>NUCLEOTIDE SEQUENCE [LARGE SCALE GENOMIC DNA]</scope>
    <source>
        <strain evidence="2 3">AS_MEX2019</strain>
        <tissue evidence="2">Muscle</tissue>
    </source>
</reference>
<keyword evidence="1" id="KW-0732">Signal</keyword>
<feature type="chain" id="PRO_5047339748" evidence="1">
    <location>
        <begin position="36"/>
        <end position="69"/>
    </location>
</feature>
<name>A0ABV0YT66_9TELE</name>
<dbReference type="Proteomes" id="UP001469553">
    <property type="component" value="Unassembled WGS sequence"/>
</dbReference>
<keyword evidence="3" id="KW-1185">Reference proteome</keyword>
<dbReference type="InterPro" id="IPR012674">
    <property type="entry name" value="Calycin"/>
</dbReference>
<evidence type="ECO:0000313" key="3">
    <source>
        <dbReference type="Proteomes" id="UP001469553"/>
    </source>
</evidence>
<feature type="signal peptide" evidence="1">
    <location>
        <begin position="1"/>
        <end position="35"/>
    </location>
</feature>
<sequence>KPGTNLHLTTPQSSAPDATMSSSFFILLLLPLISAQSFHYGSCPTPAVQPDFDLQEYMGTCTREDLFLL</sequence>
<organism evidence="2 3">
    <name type="scientific">Ameca splendens</name>
    <dbReference type="NCBI Taxonomy" id="208324"/>
    <lineage>
        <taxon>Eukaryota</taxon>
        <taxon>Metazoa</taxon>
        <taxon>Chordata</taxon>
        <taxon>Craniata</taxon>
        <taxon>Vertebrata</taxon>
        <taxon>Euteleostomi</taxon>
        <taxon>Actinopterygii</taxon>
        <taxon>Neopterygii</taxon>
        <taxon>Teleostei</taxon>
        <taxon>Neoteleostei</taxon>
        <taxon>Acanthomorphata</taxon>
        <taxon>Ovalentaria</taxon>
        <taxon>Atherinomorphae</taxon>
        <taxon>Cyprinodontiformes</taxon>
        <taxon>Goodeidae</taxon>
        <taxon>Ameca</taxon>
    </lineage>
</organism>